<sequence>MIPYIKKYAILLVSALILSHLLPNVIMTIWPDLLSRELPGGIVKSLGTGFLFSTIEYLINIAFVVLLYKEMKKENIKSIPILVLTFFSSLMGVLFFLFVVAYEKMGLVKYNRYE</sequence>
<dbReference type="EMBL" id="RAPQ01000014">
    <property type="protein sequence ID" value="RKD94577.1"/>
    <property type="molecule type" value="Genomic_DNA"/>
</dbReference>
<organism evidence="2 3">
    <name type="scientific">Marinifilum flexuosum</name>
    <dbReference type="NCBI Taxonomy" id="1117708"/>
    <lineage>
        <taxon>Bacteria</taxon>
        <taxon>Pseudomonadati</taxon>
        <taxon>Bacteroidota</taxon>
        <taxon>Bacteroidia</taxon>
        <taxon>Marinilabiliales</taxon>
        <taxon>Marinifilaceae</taxon>
    </lineage>
</organism>
<dbReference type="OrthoDB" id="9907782at2"/>
<gene>
    <name evidence="2" type="ORF">BXY64_4165</name>
</gene>
<feature type="transmembrane region" description="Helical" evidence="1">
    <location>
        <begin position="9"/>
        <end position="30"/>
    </location>
</feature>
<keyword evidence="1" id="KW-1133">Transmembrane helix</keyword>
<evidence type="ECO:0000256" key="1">
    <source>
        <dbReference type="SAM" id="Phobius"/>
    </source>
</evidence>
<dbReference type="AlphaFoldDB" id="A0A419WGG8"/>
<protein>
    <submittedName>
        <fullName evidence="2">Uncharacterized protein</fullName>
    </submittedName>
</protein>
<dbReference type="Proteomes" id="UP000284531">
    <property type="component" value="Unassembled WGS sequence"/>
</dbReference>
<comment type="caution">
    <text evidence="2">The sequence shown here is derived from an EMBL/GenBank/DDBJ whole genome shotgun (WGS) entry which is preliminary data.</text>
</comment>
<keyword evidence="1" id="KW-0472">Membrane</keyword>
<feature type="transmembrane region" description="Helical" evidence="1">
    <location>
        <begin position="50"/>
        <end position="68"/>
    </location>
</feature>
<proteinExistence type="predicted"/>
<evidence type="ECO:0000313" key="2">
    <source>
        <dbReference type="EMBL" id="RKD94577.1"/>
    </source>
</evidence>
<evidence type="ECO:0000313" key="3">
    <source>
        <dbReference type="Proteomes" id="UP000284531"/>
    </source>
</evidence>
<name>A0A419WGG8_9BACT</name>
<dbReference type="RefSeq" id="WP_147376064.1">
    <property type="nucleotide sequence ID" value="NZ_RAPQ01000014.1"/>
</dbReference>
<keyword evidence="3" id="KW-1185">Reference proteome</keyword>
<feature type="transmembrane region" description="Helical" evidence="1">
    <location>
        <begin position="80"/>
        <end position="102"/>
    </location>
</feature>
<keyword evidence="1" id="KW-0812">Transmembrane</keyword>
<reference evidence="2 3" key="1">
    <citation type="submission" date="2018-09" db="EMBL/GenBank/DDBJ databases">
        <title>Genomic Encyclopedia of Archaeal and Bacterial Type Strains, Phase II (KMG-II): from individual species to whole genera.</title>
        <authorList>
            <person name="Goeker M."/>
        </authorList>
    </citation>
    <scope>NUCLEOTIDE SEQUENCE [LARGE SCALE GENOMIC DNA]</scope>
    <source>
        <strain evidence="2 3">DSM 21950</strain>
    </source>
</reference>
<accession>A0A419WGG8</accession>